<reference evidence="6 7" key="1">
    <citation type="submission" date="2021-05" db="EMBL/GenBank/DDBJ databases">
        <title>Draft genomes of marine bacteria isolated from model chitin particles.</title>
        <authorList>
            <person name="Datta M.S."/>
            <person name="Schwartzman J.A."/>
            <person name="Cordero O."/>
        </authorList>
    </citation>
    <scope>NUCLEOTIDE SEQUENCE [LARGE SCALE GENOMIC DNA]</scope>
    <source>
        <strain evidence="6 7">4E07</strain>
    </source>
</reference>
<dbReference type="PANTHER" id="PTHR30349">
    <property type="entry name" value="PHAGE INTEGRASE-RELATED"/>
    <property type="match status" value="1"/>
</dbReference>
<dbReference type="PANTHER" id="PTHR30349:SF41">
    <property type="entry name" value="INTEGRASE_RECOMBINASE PROTEIN MJ0367-RELATED"/>
    <property type="match status" value="1"/>
</dbReference>
<comment type="similarity">
    <text evidence="1">Belongs to the 'phage' integrase family.</text>
</comment>
<dbReference type="RefSeq" id="WP_215194244.1">
    <property type="nucleotide sequence ID" value="NZ_JAHHDY010000022.1"/>
</dbReference>
<keyword evidence="3" id="KW-0238">DNA-binding</keyword>
<protein>
    <submittedName>
        <fullName evidence="6">Site-specific integrase</fullName>
    </submittedName>
</protein>
<comment type="caution">
    <text evidence="6">The sequence shown here is derived from an EMBL/GenBank/DDBJ whole genome shotgun (WGS) entry which is preliminary data.</text>
</comment>
<evidence type="ECO:0000256" key="2">
    <source>
        <dbReference type="ARBA" id="ARBA00022908"/>
    </source>
</evidence>
<keyword evidence="7" id="KW-1185">Reference proteome</keyword>
<dbReference type="Gene3D" id="1.10.443.10">
    <property type="entry name" value="Intergrase catalytic core"/>
    <property type="match status" value="1"/>
</dbReference>
<organism evidence="6 7">
    <name type="scientific">Falsiruegeria litorea</name>
    <dbReference type="NCBI Taxonomy" id="1280831"/>
    <lineage>
        <taxon>Bacteria</taxon>
        <taxon>Pseudomonadati</taxon>
        <taxon>Pseudomonadota</taxon>
        <taxon>Alphaproteobacteria</taxon>
        <taxon>Rhodobacterales</taxon>
        <taxon>Roseobacteraceae</taxon>
        <taxon>Falsiruegeria</taxon>
    </lineage>
</organism>
<evidence type="ECO:0000313" key="7">
    <source>
        <dbReference type="Proteomes" id="UP000763802"/>
    </source>
</evidence>
<gene>
    <name evidence="6" type="ORF">KL867_19965</name>
</gene>
<dbReference type="InterPro" id="IPR002104">
    <property type="entry name" value="Integrase_catalytic"/>
</dbReference>
<keyword evidence="4" id="KW-0233">DNA recombination</keyword>
<dbReference type="EMBL" id="JAHHDY010000022">
    <property type="protein sequence ID" value="MBT3143341.1"/>
    <property type="molecule type" value="Genomic_DNA"/>
</dbReference>
<evidence type="ECO:0000256" key="4">
    <source>
        <dbReference type="ARBA" id="ARBA00023172"/>
    </source>
</evidence>
<keyword evidence="2" id="KW-0229">DNA integration</keyword>
<dbReference type="PROSITE" id="PS51898">
    <property type="entry name" value="TYR_RECOMBINASE"/>
    <property type="match status" value="1"/>
</dbReference>
<evidence type="ECO:0000259" key="5">
    <source>
        <dbReference type="PROSITE" id="PS51898"/>
    </source>
</evidence>
<accession>A0ABS5WXA3</accession>
<evidence type="ECO:0000256" key="1">
    <source>
        <dbReference type="ARBA" id="ARBA00008857"/>
    </source>
</evidence>
<evidence type="ECO:0000313" key="6">
    <source>
        <dbReference type="EMBL" id="MBT3143341.1"/>
    </source>
</evidence>
<dbReference type="Proteomes" id="UP000763802">
    <property type="component" value="Unassembled WGS sequence"/>
</dbReference>
<evidence type="ECO:0000256" key="3">
    <source>
        <dbReference type="ARBA" id="ARBA00023125"/>
    </source>
</evidence>
<dbReference type="SUPFAM" id="SSF56349">
    <property type="entry name" value="DNA breaking-rejoining enzymes"/>
    <property type="match status" value="1"/>
</dbReference>
<dbReference type="InterPro" id="IPR011010">
    <property type="entry name" value="DNA_brk_join_enz"/>
</dbReference>
<sequence length="198" mass="22618">MFQLFGGERMKQAKVLSSEELKRVIAICSTMQNGKRNRLMLMLSHYAGMRVGEIASLQWADVLDRDLKPKSIFYLKAKNTKAKEARQVHINGKLQKELASYWAQLDRWKKLERPVIQSQKGGHFTPNSMVQAFARVFDAAGIEDASSHSGRRWFITRMAHSGVSPKVIMELAGHKQLTTTQRYIDVTDEQKRNAVEVL</sequence>
<dbReference type="InterPro" id="IPR013762">
    <property type="entry name" value="Integrase-like_cat_sf"/>
</dbReference>
<name>A0ABS5WXA3_9RHOB</name>
<proteinExistence type="inferred from homology"/>
<dbReference type="Pfam" id="PF00589">
    <property type="entry name" value="Phage_integrase"/>
    <property type="match status" value="1"/>
</dbReference>
<dbReference type="CDD" id="cd00397">
    <property type="entry name" value="DNA_BRE_C"/>
    <property type="match status" value="1"/>
</dbReference>
<feature type="domain" description="Tyr recombinase" evidence="5">
    <location>
        <begin position="11"/>
        <end position="196"/>
    </location>
</feature>
<dbReference type="InterPro" id="IPR050090">
    <property type="entry name" value="Tyrosine_recombinase_XerCD"/>
</dbReference>